<accession>A0A3B1D422</accession>
<dbReference type="Gene3D" id="3.30.300.30">
    <property type="match status" value="1"/>
</dbReference>
<dbReference type="InterPro" id="IPR020845">
    <property type="entry name" value="AMP-binding_CS"/>
</dbReference>
<dbReference type="EMBL" id="UOGD01000462">
    <property type="protein sequence ID" value="VAX29740.1"/>
    <property type="molecule type" value="Genomic_DNA"/>
</dbReference>
<dbReference type="FunFam" id="3.30.300.30:FF:000008">
    <property type="entry name" value="2,3-dihydroxybenzoate-AMP ligase"/>
    <property type="match status" value="1"/>
</dbReference>
<evidence type="ECO:0000256" key="2">
    <source>
        <dbReference type="ARBA" id="ARBA00022598"/>
    </source>
</evidence>
<sequence>MKTKILPKTKDVYEYPLLIKRILEQSLKYEPKNEIVYRDIMRYNYFDLNSRVRKLANALTKLGVSAGDTVAVIDFDSHRYLELYFAIPMIGAVLHTINYRLSPSQALYTINHAEDKIIFTHTDFLPLLEGIKNEMKTVEKIVAITDYQELPETSIDIFGKYEELLANENDEYDFPDFDENSVATIFYTTGTTGNPKGVYFSHRQLVLHTFGLAVTIGSYDSACRFRSDDNYMPLTPMFHVHAWGIPYLATMLGVKQVYPGRYQPEMLMKLLLTEKVTFSHCVPTILHMLVNSPVAKQVDLTNWKVVIGGAALPAGLAQKTLELGIDVITGYGLSETCPVLTLTYLNKEGRDLPTEEQVKIRTKTGIPIPLVDLKIVNEEGKPLPFDGKSVGEIVVRTPWLTQGYFKEPEKSEELWKGGYLHTGDVAYVDEQNYVKITDRIKDVIKTGGEWVSSLELENLISKHSAVSEVAVVGIPDEVWTERPHAMIVLKEGETADKNEIQEFLQQFVQNGTINKWTVPDSIAFVEAIPKTSVGKIDKKKIRSDLAKQ</sequence>
<dbReference type="InterPro" id="IPR045851">
    <property type="entry name" value="AMP-bd_C_sf"/>
</dbReference>
<dbReference type="NCBIfam" id="NF004837">
    <property type="entry name" value="PRK06187.1"/>
    <property type="match status" value="1"/>
</dbReference>
<dbReference type="Pfam" id="PF13193">
    <property type="entry name" value="AMP-binding_C"/>
    <property type="match status" value="1"/>
</dbReference>
<feature type="domain" description="AMP-binding enzyme C-terminal" evidence="6">
    <location>
        <begin position="455"/>
        <end position="535"/>
    </location>
</feature>
<comment type="similarity">
    <text evidence="1">Belongs to the ATP-dependent AMP-binding enzyme family.</text>
</comment>
<evidence type="ECO:0000313" key="7">
    <source>
        <dbReference type="EMBL" id="VAX29740.1"/>
    </source>
</evidence>
<reference evidence="7" key="1">
    <citation type="submission" date="2018-06" db="EMBL/GenBank/DDBJ databases">
        <authorList>
            <person name="Zhirakovskaya E."/>
        </authorList>
    </citation>
    <scope>NUCLEOTIDE SEQUENCE</scope>
</reference>
<dbReference type="AlphaFoldDB" id="A0A3B1D422"/>
<proteinExistence type="inferred from homology"/>
<dbReference type="InterPro" id="IPR042099">
    <property type="entry name" value="ANL_N_sf"/>
</dbReference>
<evidence type="ECO:0000259" key="5">
    <source>
        <dbReference type="Pfam" id="PF00501"/>
    </source>
</evidence>
<dbReference type="GO" id="GO:0016874">
    <property type="term" value="F:ligase activity"/>
    <property type="evidence" value="ECO:0007669"/>
    <property type="project" value="UniProtKB-KW"/>
</dbReference>
<dbReference type="EC" id="6.2.1.-" evidence="7"/>
<dbReference type="Gene3D" id="3.40.50.12780">
    <property type="entry name" value="N-terminal domain of ligase-like"/>
    <property type="match status" value="1"/>
</dbReference>
<evidence type="ECO:0000256" key="4">
    <source>
        <dbReference type="ARBA" id="ARBA00023098"/>
    </source>
</evidence>
<dbReference type="CDD" id="cd12119">
    <property type="entry name" value="ttLC_FACS_AlkK_like"/>
    <property type="match status" value="1"/>
</dbReference>
<name>A0A3B1D422_9ZZZZ</name>
<evidence type="ECO:0000256" key="3">
    <source>
        <dbReference type="ARBA" id="ARBA00022832"/>
    </source>
</evidence>
<keyword evidence="4" id="KW-0443">Lipid metabolism</keyword>
<protein>
    <submittedName>
        <fullName evidence="7">Medium-chain-fatty-acid--CoA ligase</fullName>
        <ecNumber evidence="7">6.2.1.-</ecNumber>
    </submittedName>
</protein>
<dbReference type="GO" id="GO:0006631">
    <property type="term" value="P:fatty acid metabolic process"/>
    <property type="evidence" value="ECO:0007669"/>
    <property type="project" value="UniProtKB-KW"/>
</dbReference>
<evidence type="ECO:0000259" key="6">
    <source>
        <dbReference type="Pfam" id="PF13193"/>
    </source>
</evidence>
<dbReference type="PANTHER" id="PTHR43859">
    <property type="entry name" value="ACYL-ACTIVATING ENZYME"/>
    <property type="match status" value="1"/>
</dbReference>
<gene>
    <name evidence="7" type="ORF">MNBD_IGNAVI01-2904</name>
</gene>
<dbReference type="InterPro" id="IPR000873">
    <property type="entry name" value="AMP-dep_synth/lig_dom"/>
</dbReference>
<dbReference type="Pfam" id="PF00501">
    <property type="entry name" value="AMP-binding"/>
    <property type="match status" value="1"/>
</dbReference>
<dbReference type="PROSITE" id="PS00455">
    <property type="entry name" value="AMP_BINDING"/>
    <property type="match status" value="1"/>
</dbReference>
<keyword evidence="2 7" id="KW-0436">Ligase</keyword>
<dbReference type="PANTHER" id="PTHR43859:SF4">
    <property type="entry name" value="BUTANOATE--COA LIGASE AAE1-RELATED"/>
    <property type="match status" value="1"/>
</dbReference>
<dbReference type="SUPFAM" id="SSF56801">
    <property type="entry name" value="Acetyl-CoA synthetase-like"/>
    <property type="match status" value="1"/>
</dbReference>
<feature type="domain" description="AMP-dependent synthetase/ligase" evidence="5">
    <location>
        <begin position="25"/>
        <end position="405"/>
    </location>
</feature>
<evidence type="ECO:0000256" key="1">
    <source>
        <dbReference type="ARBA" id="ARBA00006432"/>
    </source>
</evidence>
<organism evidence="7">
    <name type="scientific">hydrothermal vent metagenome</name>
    <dbReference type="NCBI Taxonomy" id="652676"/>
    <lineage>
        <taxon>unclassified sequences</taxon>
        <taxon>metagenomes</taxon>
        <taxon>ecological metagenomes</taxon>
    </lineage>
</organism>
<keyword evidence="3" id="KW-0276">Fatty acid metabolism</keyword>
<dbReference type="InterPro" id="IPR025110">
    <property type="entry name" value="AMP-bd_C"/>
</dbReference>